<keyword evidence="4 7" id="KW-0812">Transmembrane</keyword>
<feature type="transmembrane region" description="Helical" evidence="7">
    <location>
        <begin position="116"/>
        <end position="137"/>
    </location>
</feature>
<dbReference type="GO" id="GO:0016020">
    <property type="term" value="C:membrane"/>
    <property type="evidence" value="ECO:0007669"/>
    <property type="project" value="UniProtKB-SubCell"/>
</dbReference>
<dbReference type="PANTHER" id="PTHR23504:SF15">
    <property type="entry name" value="MAJOR FACILITATOR SUPERFAMILY (MFS) PROFILE DOMAIN-CONTAINING PROTEIN"/>
    <property type="match status" value="1"/>
</dbReference>
<name>A0A1G2DW63_9BACT</name>
<protein>
    <recommendedName>
        <fullName evidence="8">Major facilitator superfamily (MFS) profile domain-containing protein</fullName>
    </recommendedName>
</protein>
<evidence type="ECO:0000256" key="7">
    <source>
        <dbReference type="SAM" id="Phobius"/>
    </source>
</evidence>
<dbReference type="Gene3D" id="1.20.1250.20">
    <property type="entry name" value="MFS general substrate transporter like domains"/>
    <property type="match status" value="1"/>
</dbReference>
<evidence type="ECO:0000259" key="8">
    <source>
        <dbReference type="PROSITE" id="PS50850"/>
    </source>
</evidence>
<keyword evidence="5 7" id="KW-1133">Transmembrane helix</keyword>
<feature type="domain" description="Major facilitator superfamily (MFS) profile" evidence="8">
    <location>
        <begin position="9"/>
        <end position="384"/>
    </location>
</feature>
<comment type="caution">
    <text evidence="9">The sequence shown here is derived from an EMBL/GenBank/DDBJ whole genome shotgun (WGS) entry which is preliminary data.</text>
</comment>
<feature type="transmembrane region" description="Helical" evidence="7">
    <location>
        <begin position="300"/>
        <end position="318"/>
    </location>
</feature>
<dbReference type="PANTHER" id="PTHR23504">
    <property type="entry name" value="MAJOR FACILITATOR SUPERFAMILY DOMAIN-CONTAINING PROTEIN 10"/>
    <property type="match status" value="1"/>
</dbReference>
<feature type="transmembrane region" description="Helical" evidence="7">
    <location>
        <begin position="358"/>
        <end position="383"/>
    </location>
</feature>
<dbReference type="PROSITE" id="PS00216">
    <property type="entry name" value="SUGAR_TRANSPORT_1"/>
    <property type="match status" value="1"/>
</dbReference>
<dbReference type="Pfam" id="PF07690">
    <property type="entry name" value="MFS_1"/>
    <property type="match status" value="1"/>
</dbReference>
<dbReference type="InterPro" id="IPR011701">
    <property type="entry name" value="MFS"/>
</dbReference>
<comment type="similarity">
    <text evidence="2">Belongs to the major facilitator superfamily. TCR/Tet family.</text>
</comment>
<feature type="transmembrane region" description="Helical" evidence="7">
    <location>
        <begin position="186"/>
        <end position="203"/>
    </location>
</feature>
<reference evidence="9 10" key="1">
    <citation type="journal article" date="2016" name="Nat. Commun.">
        <title>Thousands of microbial genomes shed light on interconnected biogeochemical processes in an aquifer system.</title>
        <authorList>
            <person name="Anantharaman K."/>
            <person name="Brown C.T."/>
            <person name="Hug L.A."/>
            <person name="Sharon I."/>
            <person name="Castelle C.J."/>
            <person name="Probst A.J."/>
            <person name="Thomas B.C."/>
            <person name="Singh A."/>
            <person name="Wilkins M.J."/>
            <person name="Karaoz U."/>
            <person name="Brodie E.L."/>
            <person name="Williams K.H."/>
            <person name="Hubbard S.S."/>
            <person name="Banfield J.F."/>
        </authorList>
    </citation>
    <scope>NUCLEOTIDE SEQUENCE [LARGE SCALE GENOMIC DNA]</scope>
</reference>
<keyword evidence="3" id="KW-0813">Transport</keyword>
<feature type="transmembrane region" description="Helical" evidence="7">
    <location>
        <begin position="55"/>
        <end position="76"/>
    </location>
</feature>
<comment type="subcellular location">
    <subcellularLocation>
        <location evidence="1">Membrane</location>
        <topology evidence="1">Multi-pass membrane protein</topology>
    </subcellularLocation>
</comment>
<feature type="transmembrane region" description="Helical" evidence="7">
    <location>
        <begin position="236"/>
        <end position="260"/>
    </location>
</feature>
<organism evidence="9 10">
    <name type="scientific">Candidatus Lloydbacteria bacterium RIFOXYC12_FULL_46_25</name>
    <dbReference type="NCBI Taxonomy" id="1798670"/>
    <lineage>
        <taxon>Bacteria</taxon>
        <taxon>Candidatus Lloydiibacteriota</taxon>
    </lineage>
</organism>
<dbReference type="GO" id="GO:0022857">
    <property type="term" value="F:transmembrane transporter activity"/>
    <property type="evidence" value="ECO:0007669"/>
    <property type="project" value="InterPro"/>
</dbReference>
<evidence type="ECO:0000313" key="10">
    <source>
        <dbReference type="Proteomes" id="UP000178106"/>
    </source>
</evidence>
<evidence type="ECO:0000256" key="5">
    <source>
        <dbReference type="ARBA" id="ARBA00022989"/>
    </source>
</evidence>
<evidence type="ECO:0000256" key="4">
    <source>
        <dbReference type="ARBA" id="ARBA00022692"/>
    </source>
</evidence>
<sequence>MTTAMKQSPLIPLFFTIFLDMLGIGILIPIIPILFTDSGSVHYILPHNTSVEWGYVLLGFTFALFSIGQFFASPIIGQFSDKLGRKKLLVVSIIGTALGHMLFALGVLFLSIPLLLFARLFSGISAGNIVVAQAAIADITTPANRAKNFGLLGAAFGVGFVVGPFLGGKLADPNVVSWFGATTPFWFAAALSLVNVLLILFFFNETHTHTKESTIEWGRSVKNIVRALNLKSVRPLFITNFLFQMGFSFYMTFSTVFLLHRFGFTEGTIGNYFAYVGLWIVFTQAVVTRFMAPRFSEVRILQNSIIIVGIAISIIVIAPQSSWLYFIVPFFAIAMGLTQANMTALISRSVGPEVQGEILGINGSLSALATTLPPLISGVMAAVF</sequence>
<dbReference type="AlphaFoldDB" id="A0A1G2DW63"/>
<evidence type="ECO:0000256" key="3">
    <source>
        <dbReference type="ARBA" id="ARBA00022448"/>
    </source>
</evidence>
<dbReference type="InterPro" id="IPR020846">
    <property type="entry name" value="MFS_dom"/>
</dbReference>
<gene>
    <name evidence="9" type="ORF">A2494_02085</name>
</gene>
<feature type="transmembrane region" description="Helical" evidence="7">
    <location>
        <begin position="272"/>
        <end position="288"/>
    </location>
</feature>
<evidence type="ECO:0000256" key="1">
    <source>
        <dbReference type="ARBA" id="ARBA00004141"/>
    </source>
</evidence>
<dbReference type="PROSITE" id="PS50850">
    <property type="entry name" value="MFS"/>
    <property type="match status" value="1"/>
</dbReference>
<feature type="non-terminal residue" evidence="9">
    <location>
        <position position="384"/>
    </location>
</feature>
<proteinExistence type="inferred from homology"/>
<feature type="transmembrane region" description="Helical" evidence="7">
    <location>
        <begin position="149"/>
        <end position="166"/>
    </location>
</feature>
<feature type="transmembrane region" description="Helical" evidence="7">
    <location>
        <begin position="88"/>
        <end position="110"/>
    </location>
</feature>
<feature type="transmembrane region" description="Helical" evidence="7">
    <location>
        <begin position="12"/>
        <end position="35"/>
    </location>
</feature>
<feature type="transmembrane region" description="Helical" evidence="7">
    <location>
        <begin position="324"/>
        <end position="346"/>
    </location>
</feature>
<dbReference type="InterPro" id="IPR005829">
    <property type="entry name" value="Sugar_transporter_CS"/>
</dbReference>
<dbReference type="Proteomes" id="UP000178106">
    <property type="component" value="Unassembled WGS sequence"/>
</dbReference>
<evidence type="ECO:0000313" key="9">
    <source>
        <dbReference type="EMBL" id="OGZ17869.1"/>
    </source>
</evidence>
<evidence type="ECO:0000256" key="6">
    <source>
        <dbReference type="ARBA" id="ARBA00023136"/>
    </source>
</evidence>
<accession>A0A1G2DW63</accession>
<keyword evidence="6 7" id="KW-0472">Membrane</keyword>
<dbReference type="InterPro" id="IPR036259">
    <property type="entry name" value="MFS_trans_sf"/>
</dbReference>
<dbReference type="PRINTS" id="PR01035">
    <property type="entry name" value="TCRTETA"/>
</dbReference>
<dbReference type="SUPFAM" id="SSF103473">
    <property type="entry name" value="MFS general substrate transporter"/>
    <property type="match status" value="1"/>
</dbReference>
<dbReference type="InterPro" id="IPR001958">
    <property type="entry name" value="Tet-R_TetA/multi-R_MdtG-like"/>
</dbReference>
<dbReference type="EMBL" id="MHLU01000118">
    <property type="protein sequence ID" value="OGZ17869.1"/>
    <property type="molecule type" value="Genomic_DNA"/>
</dbReference>
<evidence type="ECO:0000256" key="2">
    <source>
        <dbReference type="ARBA" id="ARBA00007520"/>
    </source>
</evidence>